<proteinExistence type="predicted"/>
<accession>A0A0D3I5X9</accession>
<dbReference type="Proteomes" id="UP000013827">
    <property type="component" value="Unassembled WGS sequence"/>
</dbReference>
<protein>
    <submittedName>
        <fullName evidence="1">Uncharacterized protein</fullName>
    </submittedName>
</protein>
<reference evidence="1" key="2">
    <citation type="submission" date="2024-10" db="UniProtKB">
        <authorList>
            <consortium name="EnsemblProtists"/>
        </authorList>
    </citation>
    <scope>IDENTIFICATION</scope>
</reference>
<name>A0A0D3I5X9_EMIH1</name>
<dbReference type="KEGG" id="ehx:EMIHUDRAFT_372218"/>
<dbReference type="RefSeq" id="XP_005759093.1">
    <property type="nucleotide sequence ID" value="XM_005759036.1"/>
</dbReference>
<dbReference type="HOGENOM" id="CLU_1296479_0_0_1"/>
<keyword evidence="2" id="KW-1185">Reference proteome</keyword>
<organism evidence="1 2">
    <name type="scientific">Emiliania huxleyi (strain CCMP1516)</name>
    <dbReference type="NCBI Taxonomy" id="280463"/>
    <lineage>
        <taxon>Eukaryota</taxon>
        <taxon>Haptista</taxon>
        <taxon>Haptophyta</taxon>
        <taxon>Prymnesiophyceae</taxon>
        <taxon>Isochrysidales</taxon>
        <taxon>Noelaerhabdaceae</taxon>
        <taxon>Emiliania</taxon>
    </lineage>
</organism>
<sequence length="213" mass="22325">MSAAAAQDPGHIDIFATIGTTGLADCRPGCWRAPPGCVACKSTRELTEQYRELITKSRYAWHLRGDTPSSNRLYDILAAGAVPIDASGGGGGMRASFPLADIVPWDSIISVSPNSTALTADPGGVGRAWLSTLAPQSAVAPAAFEAILERRGDVLWDQAPARVACNVLVTAAQRIATCASHSPHRNSPVCSMHKKRNQTASRNLAAGVAAKRP</sequence>
<dbReference type="PaxDb" id="2903-EOD06664"/>
<reference evidence="2" key="1">
    <citation type="journal article" date="2013" name="Nature">
        <title>Pan genome of the phytoplankton Emiliania underpins its global distribution.</title>
        <authorList>
            <person name="Read B.A."/>
            <person name="Kegel J."/>
            <person name="Klute M.J."/>
            <person name="Kuo A."/>
            <person name="Lefebvre S.C."/>
            <person name="Maumus F."/>
            <person name="Mayer C."/>
            <person name="Miller J."/>
            <person name="Monier A."/>
            <person name="Salamov A."/>
            <person name="Young J."/>
            <person name="Aguilar M."/>
            <person name="Claverie J.M."/>
            <person name="Frickenhaus S."/>
            <person name="Gonzalez K."/>
            <person name="Herman E.K."/>
            <person name="Lin Y.C."/>
            <person name="Napier J."/>
            <person name="Ogata H."/>
            <person name="Sarno A.F."/>
            <person name="Shmutz J."/>
            <person name="Schroeder D."/>
            <person name="de Vargas C."/>
            <person name="Verret F."/>
            <person name="von Dassow P."/>
            <person name="Valentin K."/>
            <person name="Van de Peer Y."/>
            <person name="Wheeler G."/>
            <person name="Dacks J.B."/>
            <person name="Delwiche C.F."/>
            <person name="Dyhrman S.T."/>
            <person name="Glockner G."/>
            <person name="John U."/>
            <person name="Richards T."/>
            <person name="Worden A.Z."/>
            <person name="Zhang X."/>
            <person name="Grigoriev I.V."/>
            <person name="Allen A.E."/>
            <person name="Bidle K."/>
            <person name="Borodovsky M."/>
            <person name="Bowler C."/>
            <person name="Brownlee C."/>
            <person name="Cock J.M."/>
            <person name="Elias M."/>
            <person name="Gladyshev V.N."/>
            <person name="Groth M."/>
            <person name="Guda C."/>
            <person name="Hadaegh A."/>
            <person name="Iglesias-Rodriguez M.D."/>
            <person name="Jenkins J."/>
            <person name="Jones B.M."/>
            <person name="Lawson T."/>
            <person name="Leese F."/>
            <person name="Lindquist E."/>
            <person name="Lobanov A."/>
            <person name="Lomsadze A."/>
            <person name="Malik S.B."/>
            <person name="Marsh M.E."/>
            <person name="Mackinder L."/>
            <person name="Mock T."/>
            <person name="Mueller-Roeber B."/>
            <person name="Pagarete A."/>
            <person name="Parker M."/>
            <person name="Probert I."/>
            <person name="Quesneville H."/>
            <person name="Raines C."/>
            <person name="Rensing S.A."/>
            <person name="Riano-Pachon D.M."/>
            <person name="Richier S."/>
            <person name="Rokitta S."/>
            <person name="Shiraiwa Y."/>
            <person name="Soanes D.M."/>
            <person name="van der Giezen M."/>
            <person name="Wahlund T.M."/>
            <person name="Williams B."/>
            <person name="Wilson W."/>
            <person name="Wolfe G."/>
            <person name="Wurch L.L."/>
        </authorList>
    </citation>
    <scope>NUCLEOTIDE SEQUENCE</scope>
</reference>
<dbReference type="EnsemblProtists" id="EOD06664">
    <property type="protein sequence ID" value="EOD06664"/>
    <property type="gene ID" value="EMIHUDRAFT_372218"/>
</dbReference>
<dbReference type="AlphaFoldDB" id="A0A0D3I5X9"/>
<evidence type="ECO:0000313" key="1">
    <source>
        <dbReference type="EnsemblProtists" id="EOD06664"/>
    </source>
</evidence>
<evidence type="ECO:0000313" key="2">
    <source>
        <dbReference type="Proteomes" id="UP000013827"/>
    </source>
</evidence>
<dbReference type="GeneID" id="17252816"/>